<feature type="domain" description="GGDEF" evidence="4">
    <location>
        <begin position="327"/>
        <end position="456"/>
    </location>
</feature>
<evidence type="ECO:0000256" key="1">
    <source>
        <dbReference type="SAM" id="Phobius"/>
    </source>
</evidence>
<accession>A0A1M5JIJ1</accession>
<protein>
    <submittedName>
        <fullName evidence="5">Diguanylate cyclase (GGDEF) domain-containing protein</fullName>
    </submittedName>
</protein>
<evidence type="ECO:0000313" key="6">
    <source>
        <dbReference type="Proteomes" id="UP000243255"/>
    </source>
</evidence>
<evidence type="ECO:0000259" key="3">
    <source>
        <dbReference type="PROSITE" id="PS50883"/>
    </source>
</evidence>
<dbReference type="InterPro" id="IPR035919">
    <property type="entry name" value="EAL_sf"/>
</dbReference>
<dbReference type="PROSITE" id="PS50883">
    <property type="entry name" value="EAL"/>
    <property type="match status" value="1"/>
</dbReference>
<dbReference type="InterPro" id="IPR050706">
    <property type="entry name" value="Cyclic-di-GMP_PDE-like"/>
</dbReference>
<proteinExistence type="predicted"/>
<dbReference type="Pfam" id="PF00563">
    <property type="entry name" value="EAL"/>
    <property type="match status" value="1"/>
</dbReference>
<gene>
    <name evidence="5" type="ORF">SAMN04488530_101151</name>
</gene>
<dbReference type="PROSITE" id="PS50887">
    <property type="entry name" value="GGDEF"/>
    <property type="match status" value="1"/>
</dbReference>
<dbReference type="Proteomes" id="UP000243255">
    <property type="component" value="Unassembled WGS sequence"/>
</dbReference>
<dbReference type="InterPro" id="IPR043128">
    <property type="entry name" value="Rev_trsase/Diguanyl_cyclase"/>
</dbReference>
<sequence>MKKCKVILVLLSFVLISGGFTKVVFADDVIRVGYINYNGFIEKDKNKKFDGYGVKYLNEISKYTGWRYEYVYDTWTNCLEKLKTGEIDLICTSQYTEERDKLYKFSKYPIGYELSILYVSKDNKNIYYDDKEAFNGMRVGMIDGSFQNKLFEKYAKENSFTYDAVMYKSDSEVTKALNKGEVDAIAVGNLSWHDDLKVVAKFGVDPFYFITSEKNNAIMKNIDLAIDKIKIDNPYFESELYRKYDSISIIESVDSVEQKFNWSLFFEEYIFIITIILFIIVALVVRLWEINRRKVIKARHYDTLTDSYNLNYLEEEGPKILKKYGIDGYYFIKFDISRFKSINHYYGVNIGDDVLKKIASEGRKKTKDGEIFARISEDNFIVLAKLGEDLSDLSEFLKGLEGIKFGVNLGLQLKFKAGLYKVEDKDEPISIMIDKASMAHRSIKGNHKLNYAIYNDKIEKKVLLESKIEVEMESALQNKEFQVYLQPKVDLSTLKILGAEALIRWVKKDGTIVYPNQFIPIFETNGFIEKIDLFVLEEVCKYLCCRKENRESLCSIAINQSRQLLTNPNYINLIFEILDKYEIDSSLIEIEITETLYIENKDILLKAIEKLHERGIKLSIDDFGSGYSSLNLITEIPADILKIDRAFLVYSEESEVKNKVIKKVVQLAHELDMKVVCEGVETSKQEEFLCDIGCDMAQGYLYSKPIQIPEFESLILL</sequence>
<dbReference type="InterPro" id="IPR001638">
    <property type="entry name" value="Solute-binding_3/MltF_N"/>
</dbReference>
<dbReference type="GO" id="GO:0071111">
    <property type="term" value="F:cyclic-guanylate-specific phosphodiesterase activity"/>
    <property type="evidence" value="ECO:0007669"/>
    <property type="project" value="InterPro"/>
</dbReference>
<organism evidence="5 6">
    <name type="scientific">Asaccharospora irregularis DSM 2635</name>
    <dbReference type="NCBI Taxonomy" id="1121321"/>
    <lineage>
        <taxon>Bacteria</taxon>
        <taxon>Bacillati</taxon>
        <taxon>Bacillota</taxon>
        <taxon>Clostridia</taxon>
        <taxon>Peptostreptococcales</taxon>
        <taxon>Peptostreptococcaceae</taxon>
        <taxon>Asaccharospora</taxon>
    </lineage>
</organism>
<dbReference type="InterPro" id="IPR000160">
    <property type="entry name" value="GGDEF_dom"/>
</dbReference>
<dbReference type="OrthoDB" id="9762141at2"/>
<dbReference type="Gene3D" id="3.30.70.270">
    <property type="match status" value="1"/>
</dbReference>
<evidence type="ECO:0000313" key="5">
    <source>
        <dbReference type="EMBL" id="SHG40079.1"/>
    </source>
</evidence>
<feature type="signal peptide" evidence="2">
    <location>
        <begin position="1"/>
        <end position="26"/>
    </location>
</feature>
<dbReference type="EMBL" id="FQWX01000001">
    <property type="protein sequence ID" value="SHG40079.1"/>
    <property type="molecule type" value="Genomic_DNA"/>
</dbReference>
<keyword evidence="6" id="KW-1185">Reference proteome</keyword>
<dbReference type="AlphaFoldDB" id="A0A1M5JIJ1"/>
<dbReference type="InterPro" id="IPR029787">
    <property type="entry name" value="Nucleotide_cyclase"/>
</dbReference>
<dbReference type="SUPFAM" id="SSF55073">
    <property type="entry name" value="Nucleotide cyclase"/>
    <property type="match status" value="1"/>
</dbReference>
<feature type="transmembrane region" description="Helical" evidence="1">
    <location>
        <begin position="269"/>
        <end position="288"/>
    </location>
</feature>
<keyword evidence="1" id="KW-1133">Transmembrane helix</keyword>
<dbReference type="RefSeq" id="WP_073123264.1">
    <property type="nucleotide sequence ID" value="NZ_BAABCH010000027.1"/>
</dbReference>
<dbReference type="Pfam" id="PF00497">
    <property type="entry name" value="SBP_bac_3"/>
    <property type="match status" value="1"/>
</dbReference>
<feature type="domain" description="EAL" evidence="3">
    <location>
        <begin position="465"/>
        <end position="717"/>
    </location>
</feature>
<keyword evidence="1" id="KW-0812">Transmembrane</keyword>
<name>A0A1M5JIJ1_9FIRM</name>
<dbReference type="PANTHER" id="PTHR33121">
    <property type="entry name" value="CYCLIC DI-GMP PHOSPHODIESTERASE PDEF"/>
    <property type="match status" value="1"/>
</dbReference>
<dbReference type="SMART" id="SM00062">
    <property type="entry name" value="PBPb"/>
    <property type="match status" value="1"/>
</dbReference>
<dbReference type="SMART" id="SM00052">
    <property type="entry name" value="EAL"/>
    <property type="match status" value="1"/>
</dbReference>
<dbReference type="Pfam" id="PF00990">
    <property type="entry name" value="GGDEF"/>
    <property type="match status" value="1"/>
</dbReference>
<dbReference type="PANTHER" id="PTHR33121:SF70">
    <property type="entry name" value="SIGNALING PROTEIN YKOW"/>
    <property type="match status" value="1"/>
</dbReference>
<dbReference type="CDD" id="cd01948">
    <property type="entry name" value="EAL"/>
    <property type="match status" value="1"/>
</dbReference>
<dbReference type="InterPro" id="IPR001633">
    <property type="entry name" value="EAL_dom"/>
</dbReference>
<dbReference type="SUPFAM" id="SSF141868">
    <property type="entry name" value="EAL domain-like"/>
    <property type="match status" value="1"/>
</dbReference>
<keyword evidence="1" id="KW-0472">Membrane</keyword>
<dbReference type="Gene3D" id="3.40.190.10">
    <property type="entry name" value="Periplasmic binding protein-like II"/>
    <property type="match status" value="2"/>
</dbReference>
<dbReference type="STRING" id="1121321.SAMN04488530_101151"/>
<evidence type="ECO:0000256" key="2">
    <source>
        <dbReference type="SAM" id="SignalP"/>
    </source>
</evidence>
<dbReference type="Gene3D" id="3.20.20.450">
    <property type="entry name" value="EAL domain"/>
    <property type="match status" value="1"/>
</dbReference>
<feature type="chain" id="PRO_5013268482" evidence="2">
    <location>
        <begin position="27"/>
        <end position="717"/>
    </location>
</feature>
<evidence type="ECO:0000259" key="4">
    <source>
        <dbReference type="PROSITE" id="PS50887"/>
    </source>
</evidence>
<reference evidence="6" key="1">
    <citation type="submission" date="2016-11" db="EMBL/GenBank/DDBJ databases">
        <authorList>
            <person name="Varghese N."/>
            <person name="Submissions S."/>
        </authorList>
    </citation>
    <scope>NUCLEOTIDE SEQUENCE [LARGE SCALE GENOMIC DNA]</scope>
    <source>
        <strain evidence="6">DSM 2635</strain>
    </source>
</reference>
<dbReference type="SMART" id="SM00267">
    <property type="entry name" value="GGDEF"/>
    <property type="match status" value="1"/>
</dbReference>
<dbReference type="SUPFAM" id="SSF53850">
    <property type="entry name" value="Periplasmic binding protein-like II"/>
    <property type="match status" value="1"/>
</dbReference>
<keyword evidence="2" id="KW-0732">Signal</keyword>